<dbReference type="SUPFAM" id="SSF109854">
    <property type="entry name" value="DinB/YfiT-like putative metalloenzymes"/>
    <property type="match status" value="1"/>
</dbReference>
<dbReference type="InterPro" id="IPR034660">
    <property type="entry name" value="DinB/YfiT-like"/>
</dbReference>
<dbReference type="EMBL" id="WQLB01000013">
    <property type="protein sequence ID" value="MVN87306.1"/>
    <property type="molecule type" value="Genomic_DNA"/>
</dbReference>
<dbReference type="Proteomes" id="UP000483286">
    <property type="component" value="Unassembled WGS sequence"/>
</dbReference>
<proteinExistence type="predicted"/>
<feature type="domain" description="DinB-like" evidence="2">
    <location>
        <begin position="25"/>
        <end position="167"/>
    </location>
</feature>
<dbReference type="InterPro" id="IPR024775">
    <property type="entry name" value="DinB-like"/>
</dbReference>
<dbReference type="AlphaFoldDB" id="A0A7C9IBC2"/>
<evidence type="ECO:0000259" key="2">
    <source>
        <dbReference type="Pfam" id="PF12867"/>
    </source>
</evidence>
<dbReference type="Gene3D" id="1.20.120.450">
    <property type="entry name" value="dinb family like domain"/>
    <property type="match status" value="1"/>
</dbReference>
<name>A0A7C9IBC2_9DEIO</name>
<evidence type="ECO:0000313" key="4">
    <source>
        <dbReference type="Proteomes" id="UP000483286"/>
    </source>
</evidence>
<protein>
    <submittedName>
        <fullName evidence="3">DinB family protein</fullName>
    </submittedName>
</protein>
<keyword evidence="4" id="KW-1185">Reference proteome</keyword>
<reference evidence="3 4" key="1">
    <citation type="submission" date="2019-12" db="EMBL/GenBank/DDBJ databases">
        <title>Deinococcus sp. HMF7620 Genome sequencing and assembly.</title>
        <authorList>
            <person name="Kang H."/>
            <person name="Kim H."/>
            <person name="Joh K."/>
        </authorList>
    </citation>
    <scope>NUCLEOTIDE SEQUENCE [LARGE SCALE GENOMIC DNA]</scope>
    <source>
        <strain evidence="3 4">HMF7620</strain>
    </source>
</reference>
<organism evidence="3 4">
    <name type="scientific">Deinococcus arboris</name>
    <dbReference type="NCBI Taxonomy" id="2682977"/>
    <lineage>
        <taxon>Bacteria</taxon>
        <taxon>Thermotogati</taxon>
        <taxon>Deinococcota</taxon>
        <taxon>Deinococci</taxon>
        <taxon>Deinococcales</taxon>
        <taxon>Deinococcaceae</taxon>
        <taxon>Deinococcus</taxon>
    </lineage>
</organism>
<evidence type="ECO:0000313" key="3">
    <source>
        <dbReference type="EMBL" id="MVN87306.1"/>
    </source>
</evidence>
<feature type="region of interest" description="Disordered" evidence="1">
    <location>
        <begin position="79"/>
        <end position="109"/>
    </location>
</feature>
<dbReference type="Pfam" id="PF12867">
    <property type="entry name" value="DinB_2"/>
    <property type="match status" value="1"/>
</dbReference>
<dbReference type="RefSeq" id="WP_157459365.1">
    <property type="nucleotide sequence ID" value="NZ_WQLB01000013.1"/>
</dbReference>
<sequence length="175" mass="19615">MSTSPFDRAVLAAFGDTPEATRERLNREFDRLEAHLQGRQADWTQVQPGRDWTPAQETEHVLLINSGIARGIGLLLSDREVRPGPQTPGELTPDGRRVAPPHTRPSEAGVAWAEWPDRWAQGRAALDTVTADLRATPGRTLWHPFFGELDALDWVRMVTAHLYQHRRALERSASA</sequence>
<gene>
    <name evidence="3" type="ORF">GO986_11035</name>
</gene>
<comment type="caution">
    <text evidence="3">The sequence shown here is derived from an EMBL/GenBank/DDBJ whole genome shotgun (WGS) entry which is preliminary data.</text>
</comment>
<evidence type="ECO:0000256" key="1">
    <source>
        <dbReference type="SAM" id="MobiDB-lite"/>
    </source>
</evidence>
<accession>A0A7C9IBC2</accession>